<proteinExistence type="predicted"/>
<dbReference type="KEGG" id="tvl:FAZ95_13695"/>
<dbReference type="AlphaFoldDB" id="A0A4P8IP82"/>
<gene>
    <name evidence="1" type="ORF">FAZ95_13695</name>
</gene>
<dbReference type="RefSeq" id="WP_137332955.1">
    <property type="nucleotide sequence ID" value="NZ_CP040077.1"/>
</dbReference>
<keyword evidence="2" id="KW-1185">Reference proteome</keyword>
<organism evidence="1 2">
    <name type="scientific">Trinickia violacea</name>
    <dbReference type="NCBI Taxonomy" id="2571746"/>
    <lineage>
        <taxon>Bacteria</taxon>
        <taxon>Pseudomonadati</taxon>
        <taxon>Pseudomonadota</taxon>
        <taxon>Betaproteobacteria</taxon>
        <taxon>Burkholderiales</taxon>
        <taxon>Burkholderiaceae</taxon>
        <taxon>Trinickia</taxon>
    </lineage>
</organism>
<reference evidence="1 2" key="1">
    <citation type="submission" date="2019-05" db="EMBL/GenBank/DDBJ databases">
        <title>Burkholderia sp. DHOD12, isolated from subtropical forest soil.</title>
        <authorList>
            <person name="Gao Z.-H."/>
            <person name="Qiu L.-H."/>
        </authorList>
    </citation>
    <scope>NUCLEOTIDE SEQUENCE [LARGE SCALE GENOMIC DNA]</scope>
    <source>
        <strain evidence="1 2">DHOD12</strain>
    </source>
</reference>
<name>A0A4P8IP82_9BURK</name>
<accession>A0A4P8IP82</accession>
<dbReference type="Proteomes" id="UP000298656">
    <property type="component" value="Chromosome 1"/>
</dbReference>
<dbReference type="OrthoDB" id="8846935at2"/>
<evidence type="ECO:0000313" key="1">
    <source>
        <dbReference type="EMBL" id="QCP50136.1"/>
    </source>
</evidence>
<evidence type="ECO:0000313" key="2">
    <source>
        <dbReference type="Proteomes" id="UP000298656"/>
    </source>
</evidence>
<dbReference type="EMBL" id="CP040077">
    <property type="protein sequence ID" value="QCP50136.1"/>
    <property type="molecule type" value="Genomic_DNA"/>
</dbReference>
<protein>
    <submittedName>
        <fullName evidence="1">Uncharacterized protein</fullName>
    </submittedName>
</protein>
<sequence>MSYNALHVPLDIGTWQCTLMLRCEYEEQARRRQWARERDRDRDRNRSTNRHSWSWLSRRDAEDEAEHRQREDDRCTFLRYFRPNYDFRRLIPTDIMAITSFLGDHLNVVHWNLPTDNASIERLLKQAVEDGRLVPVVDRDWRSYQRTFRPAPAPERWPQSYGGGTSVPTARYGLSAVVSGGPTLGDASTAVESAGASGGFDWLGVAETVANGALDGDYVTATDDASAGDDTPLGDAQPFELADDTNSGDAMDIAARGVSEADEAECFAQYERDMDECTAFRSAMGGQRFMDACSQRAFENYQQCRGY</sequence>